<reference evidence="1 2" key="1">
    <citation type="submission" date="2023-11" db="EMBL/GenBank/DDBJ databases">
        <authorList>
            <person name="Cook R."/>
            <person name="Crisci M."/>
            <person name="Pye H."/>
            <person name="Adriaenssens E."/>
            <person name="Santini J."/>
        </authorList>
    </citation>
    <scope>NUCLEOTIDE SEQUENCE [LARGE SCALE GENOMIC DNA]</scope>
    <source>
        <strain evidence="1">Lak_Megaphage_Sonny</strain>
    </source>
</reference>
<organism evidence="1 2">
    <name type="scientific">phage Lak_Megaphage_Sonny</name>
    <dbReference type="NCBI Taxonomy" id="3109229"/>
    <lineage>
        <taxon>Viruses</taxon>
        <taxon>Duplodnaviria</taxon>
        <taxon>Heunggongvirae</taxon>
        <taxon>Uroviricota</taxon>
        <taxon>Caudoviricetes</taxon>
        <taxon>Caudoviricetes code 15 clade</taxon>
    </lineage>
</organism>
<protein>
    <submittedName>
        <fullName evidence="1">Uncharacterized protein</fullName>
    </submittedName>
</protein>
<evidence type="ECO:0000313" key="2">
    <source>
        <dbReference type="Proteomes" id="UP001358193"/>
    </source>
</evidence>
<keyword evidence="2" id="KW-1185">Reference proteome</keyword>
<sequence length="129" mass="15406">MGQLTKYKKSNDKISEEFTLFIKQCFDNVGYHFENQYIILCECGKSYDSPYMPYVNDIDWVEDMNTDIAEKLDNFFGSPKETDKWFNNLKKFIRKEIKGYKLNDTIYLYKGDIKRIIIDGTLTIREIHL</sequence>
<accession>A0ABZ0Z4Q6</accession>
<dbReference type="Proteomes" id="UP001358193">
    <property type="component" value="Segment"/>
</dbReference>
<dbReference type="EMBL" id="OR769223">
    <property type="protein sequence ID" value="WQJ53666.1"/>
    <property type="molecule type" value="Genomic_DNA"/>
</dbReference>
<evidence type="ECO:0000313" key="1">
    <source>
        <dbReference type="EMBL" id="WQJ53666.1"/>
    </source>
</evidence>
<name>A0ABZ0Z4Q6_9CAUD</name>
<proteinExistence type="predicted"/>